<dbReference type="AlphaFoldDB" id="A0A7V7YHB6"/>
<evidence type="ECO:0000256" key="1">
    <source>
        <dbReference type="SAM" id="MobiDB-lite"/>
    </source>
</evidence>
<feature type="compositionally biased region" description="Basic and acidic residues" evidence="1">
    <location>
        <begin position="128"/>
        <end position="144"/>
    </location>
</feature>
<dbReference type="PROSITE" id="PS00018">
    <property type="entry name" value="EF_HAND_1"/>
    <property type="match status" value="1"/>
</dbReference>
<reference evidence="3 4" key="1">
    <citation type="submission" date="2019-10" db="EMBL/GenBank/DDBJ databases">
        <title>Halotolerant bacteria associated to Saharan-endemic halophytes Stipa tenacissima L. and Atriplex halimus L mitigate salt stress and promote growth of tomato plants.</title>
        <authorList>
            <person name="Dif G."/>
        </authorList>
    </citation>
    <scope>NUCLEOTIDE SEQUENCE [LARGE SCALE GENOMIC DNA]</scope>
    <source>
        <strain evidence="3 4">IS26</strain>
    </source>
</reference>
<feature type="region of interest" description="Disordered" evidence="1">
    <location>
        <begin position="1"/>
        <end position="29"/>
    </location>
</feature>
<sequence>MHLAMAKPSAARHCSHRIASPPRPRCLRRGPALRLQPRLRPPFQSSSRRIPMRLFTLLPVVALLAAAPTALAQSAHAGHDHHAGHAKPPAATPTSKHAAAFKQLDRDNDGFIRRSDLPAEHPLLPHLDMSDRNRDGKLDAKEFDTGMNML</sequence>
<dbReference type="SUPFAM" id="SSF47473">
    <property type="entry name" value="EF-hand"/>
    <property type="match status" value="1"/>
</dbReference>
<feature type="region of interest" description="Disordered" evidence="1">
    <location>
        <begin position="74"/>
        <end position="97"/>
    </location>
</feature>
<protein>
    <recommendedName>
        <fullName evidence="2">EF-hand domain-containing protein</fullName>
    </recommendedName>
</protein>
<dbReference type="PROSITE" id="PS50222">
    <property type="entry name" value="EF_HAND_2"/>
    <property type="match status" value="1"/>
</dbReference>
<proteinExistence type="predicted"/>
<organism evidence="3 4">
    <name type="scientific">Stenotrophomonas rhizophila</name>
    <dbReference type="NCBI Taxonomy" id="216778"/>
    <lineage>
        <taxon>Bacteria</taxon>
        <taxon>Pseudomonadati</taxon>
        <taxon>Pseudomonadota</taxon>
        <taxon>Gammaproteobacteria</taxon>
        <taxon>Lysobacterales</taxon>
        <taxon>Lysobacteraceae</taxon>
        <taxon>Stenotrophomonas</taxon>
    </lineage>
</organism>
<comment type="caution">
    <text evidence="3">The sequence shown here is derived from an EMBL/GenBank/DDBJ whole genome shotgun (WGS) entry which is preliminary data.</text>
</comment>
<dbReference type="GO" id="GO:0005509">
    <property type="term" value="F:calcium ion binding"/>
    <property type="evidence" value="ECO:0007669"/>
    <property type="project" value="InterPro"/>
</dbReference>
<name>A0A7V7YHB6_9GAMM</name>
<dbReference type="Pfam" id="PF13202">
    <property type="entry name" value="EF-hand_5"/>
    <property type="match status" value="2"/>
</dbReference>
<dbReference type="EMBL" id="WELC01000008">
    <property type="protein sequence ID" value="KAB7631017.1"/>
    <property type="molecule type" value="Genomic_DNA"/>
</dbReference>
<gene>
    <name evidence="3" type="ORF">F9K92_08360</name>
</gene>
<dbReference type="Proteomes" id="UP000449004">
    <property type="component" value="Unassembled WGS sequence"/>
</dbReference>
<feature type="domain" description="EF-hand" evidence="2">
    <location>
        <begin position="128"/>
        <end position="150"/>
    </location>
</feature>
<dbReference type="Gene3D" id="1.10.238.10">
    <property type="entry name" value="EF-hand"/>
    <property type="match status" value="1"/>
</dbReference>
<dbReference type="OrthoDB" id="6053359at2"/>
<dbReference type="InterPro" id="IPR011992">
    <property type="entry name" value="EF-hand-dom_pair"/>
</dbReference>
<feature type="region of interest" description="Disordered" evidence="1">
    <location>
        <begin position="111"/>
        <end position="150"/>
    </location>
</feature>
<dbReference type="InterPro" id="IPR002048">
    <property type="entry name" value="EF_hand_dom"/>
</dbReference>
<evidence type="ECO:0000313" key="3">
    <source>
        <dbReference type="EMBL" id="KAB7631017.1"/>
    </source>
</evidence>
<evidence type="ECO:0000259" key="2">
    <source>
        <dbReference type="PROSITE" id="PS50222"/>
    </source>
</evidence>
<evidence type="ECO:0000313" key="4">
    <source>
        <dbReference type="Proteomes" id="UP000449004"/>
    </source>
</evidence>
<dbReference type="InterPro" id="IPR018247">
    <property type="entry name" value="EF_Hand_1_Ca_BS"/>
</dbReference>
<accession>A0A7V7YHB6</accession>